<dbReference type="HOGENOM" id="CLU_2319201_0_0_9"/>
<dbReference type="KEGG" id="tmr:Tmar_0362"/>
<keyword evidence="3" id="KW-1185">Reference proteome</keyword>
<organism evidence="2 3">
    <name type="scientific">Thermaerobacter marianensis (strain ATCC 700841 / DSM 12885 / JCM 10246 / 7p75a)</name>
    <dbReference type="NCBI Taxonomy" id="644966"/>
    <lineage>
        <taxon>Bacteria</taxon>
        <taxon>Bacillati</taxon>
        <taxon>Bacillota</taxon>
        <taxon>Clostridia</taxon>
        <taxon>Eubacteriales</taxon>
        <taxon>Clostridiales Family XVII. Incertae Sedis</taxon>
        <taxon>Thermaerobacter</taxon>
    </lineage>
</organism>
<reference evidence="3" key="2">
    <citation type="journal article" date="2010" name="Stand. Genomic Sci.">
        <title>Complete genome sequence of Thermaerobacter marianensis type strain (7p75aT).</title>
        <authorList>
            <person name="Han C."/>
            <person name="Gu W."/>
            <person name="Zhang X."/>
            <person name="Lapidus A."/>
            <person name="Nolan M."/>
            <person name="Copeland A."/>
            <person name="Lucas S."/>
            <person name="Glavina Del Rio T."/>
            <person name="Tice H."/>
            <person name="Cheng J."/>
            <person name="Tapia R."/>
            <person name="Goodwin L."/>
            <person name="Pitluck S."/>
            <person name="Pagani I."/>
            <person name="Ivanova N."/>
            <person name="Mavromatis K."/>
            <person name="Mikhailova N."/>
            <person name="Pati A."/>
            <person name="Chen A."/>
            <person name="Palaniappan K."/>
            <person name="Land M."/>
            <person name="Hauser L."/>
            <person name="Chang Y."/>
            <person name="Jeffries C."/>
            <person name="Schneider S."/>
            <person name="Rohde M."/>
            <person name="Goker M."/>
            <person name="Pukall R."/>
            <person name="Woyke T."/>
            <person name="Bristow J."/>
            <person name="Eisen J."/>
            <person name="Markowitz V."/>
            <person name="Hugenholtz P."/>
            <person name="Kyrpides N."/>
            <person name="Klenk H."/>
            <person name="Detter J."/>
        </authorList>
    </citation>
    <scope>NUCLEOTIDE SEQUENCE [LARGE SCALE GENOMIC DNA]</scope>
    <source>
        <strain evidence="3">ATCC 700841 / DSM 12885 / JCM 10246 / 7p75a</strain>
    </source>
</reference>
<accession>E6SG68</accession>
<evidence type="ECO:0000313" key="2">
    <source>
        <dbReference type="EMBL" id="ADU50485.1"/>
    </source>
</evidence>
<reference evidence="2 3" key="1">
    <citation type="journal article" date="2010" name="Stand. Genomic Sci.">
        <title>Complete genome sequence of Thermaerobacter marianensis type strain (7p75a).</title>
        <authorList>
            <person name="Han C."/>
            <person name="Gu W."/>
            <person name="Zhang X."/>
            <person name="Lapidus A."/>
            <person name="Nolan M."/>
            <person name="Copeland A."/>
            <person name="Lucas S."/>
            <person name="Del Rio T.G."/>
            <person name="Tice H."/>
            <person name="Cheng J.F."/>
            <person name="Tapia R."/>
            <person name="Goodwin L."/>
            <person name="Pitluck S."/>
            <person name="Pagani I."/>
            <person name="Ivanova N."/>
            <person name="Mavromatis K."/>
            <person name="Mikhailova N."/>
            <person name="Pati A."/>
            <person name="Chen A."/>
            <person name="Palaniappan K."/>
            <person name="Land M."/>
            <person name="Hauser L."/>
            <person name="Chang Y.J."/>
            <person name="Jeffries C.D."/>
            <person name="Schneider S."/>
            <person name="Rohde M."/>
            <person name="Goker M."/>
            <person name="Pukall R."/>
            <person name="Woyke T."/>
            <person name="Bristow J."/>
            <person name="Eisen J.A."/>
            <person name="Markowitz V."/>
            <person name="Hugenholtz P."/>
            <person name="Kyrpides N.C."/>
            <person name="Klenk H.P."/>
            <person name="Detter J.C."/>
        </authorList>
    </citation>
    <scope>NUCLEOTIDE SEQUENCE [LARGE SCALE GENOMIC DNA]</scope>
    <source>
        <strain evidence="3">ATCC 700841 / DSM 12885 / JCM 10246 / 7p75a</strain>
    </source>
</reference>
<dbReference type="SUPFAM" id="SSF89447">
    <property type="entry name" value="AbrB/MazE/MraZ-like"/>
    <property type="match status" value="1"/>
</dbReference>
<dbReference type="STRING" id="644966.Tmar_0362"/>
<dbReference type="Proteomes" id="UP000008915">
    <property type="component" value="Chromosome"/>
</dbReference>
<sequence>MGMATGQVIGPARVQAEGRLQIPAALLEALGIRPGDGLLFEAVGPDEGRFWVIRSQPLEEFFDRHRIDEPVPERLWETAVDDMVRDVMGRNVGGGDADSAVDRGEKP</sequence>
<gene>
    <name evidence="2" type="ordered locus">Tmar_0362</name>
</gene>
<proteinExistence type="predicted"/>
<dbReference type="InterPro" id="IPR037914">
    <property type="entry name" value="SpoVT-AbrB_sf"/>
</dbReference>
<dbReference type="EMBL" id="CP002344">
    <property type="protein sequence ID" value="ADU50485.1"/>
    <property type="molecule type" value="Genomic_DNA"/>
</dbReference>
<feature type="region of interest" description="Disordered" evidence="1">
    <location>
        <begin position="88"/>
        <end position="107"/>
    </location>
</feature>
<protein>
    <submittedName>
        <fullName evidence="2">Transcriptional regulator, AbrB family</fullName>
    </submittedName>
</protein>
<dbReference type="AlphaFoldDB" id="E6SG68"/>
<dbReference type="eggNOG" id="COG2002">
    <property type="taxonomic scope" value="Bacteria"/>
</dbReference>
<evidence type="ECO:0000256" key="1">
    <source>
        <dbReference type="SAM" id="MobiDB-lite"/>
    </source>
</evidence>
<evidence type="ECO:0000313" key="3">
    <source>
        <dbReference type="Proteomes" id="UP000008915"/>
    </source>
</evidence>
<name>E6SG68_THEM7</name>